<evidence type="ECO:0000256" key="1">
    <source>
        <dbReference type="ARBA" id="ARBA00022690"/>
    </source>
</evidence>
<keyword evidence="1" id="KW-0646">Protease inhibitor</keyword>
<keyword evidence="6" id="KW-1185">Reference proteome</keyword>
<evidence type="ECO:0000313" key="5">
    <source>
        <dbReference type="EMBL" id="MBB5138133.1"/>
    </source>
</evidence>
<dbReference type="InterPro" id="IPR018990">
    <property type="entry name" value="Prot_inh_I42_chagasin"/>
</dbReference>
<proteinExistence type="predicted"/>
<name>A0A840PJP2_9ACTN</name>
<dbReference type="InterPro" id="IPR036331">
    <property type="entry name" value="Chagasin-like_sf"/>
</dbReference>
<dbReference type="SUPFAM" id="SSF141066">
    <property type="entry name" value="ICP-like"/>
    <property type="match status" value="1"/>
</dbReference>
<keyword evidence="2" id="KW-0789">Thiol protease inhibitor</keyword>
<gene>
    <name evidence="5" type="ORF">HNP84_007886</name>
</gene>
<feature type="signal peptide" evidence="3">
    <location>
        <begin position="1"/>
        <end position="24"/>
    </location>
</feature>
<sequence>MPRLVPAAASLTLALALASGCANGGAVSHYGKVVQGERDTTVNVRVTPGDRFSLAVPDTTAAGEDWTLITPPDPKVSSYISEEHVEEPSGTPGSTYFVLNAKKPGTTDVVVSPCPSCPPATFHITVSDQQS</sequence>
<dbReference type="GO" id="GO:0004869">
    <property type="term" value="F:cysteine-type endopeptidase inhibitor activity"/>
    <property type="evidence" value="ECO:0007669"/>
    <property type="project" value="UniProtKB-KW"/>
</dbReference>
<dbReference type="Gene3D" id="2.60.40.2020">
    <property type="match status" value="1"/>
</dbReference>
<feature type="domain" description="Proteinase inhibitor I42 chagasin" evidence="4">
    <location>
        <begin position="46"/>
        <end position="112"/>
    </location>
</feature>
<accession>A0A840PJP2</accession>
<dbReference type="Proteomes" id="UP000578449">
    <property type="component" value="Unassembled WGS sequence"/>
</dbReference>
<evidence type="ECO:0000256" key="3">
    <source>
        <dbReference type="SAM" id="SignalP"/>
    </source>
</evidence>
<organism evidence="5 6">
    <name type="scientific">Thermocatellispora tengchongensis</name>
    <dbReference type="NCBI Taxonomy" id="1073253"/>
    <lineage>
        <taxon>Bacteria</taxon>
        <taxon>Bacillati</taxon>
        <taxon>Actinomycetota</taxon>
        <taxon>Actinomycetes</taxon>
        <taxon>Streptosporangiales</taxon>
        <taxon>Streptosporangiaceae</taxon>
        <taxon>Thermocatellispora</taxon>
    </lineage>
</organism>
<keyword evidence="3" id="KW-0732">Signal</keyword>
<evidence type="ECO:0000313" key="6">
    <source>
        <dbReference type="Proteomes" id="UP000578449"/>
    </source>
</evidence>
<reference evidence="5 6" key="1">
    <citation type="submission" date="2020-08" db="EMBL/GenBank/DDBJ databases">
        <title>Genomic Encyclopedia of Type Strains, Phase IV (KMG-IV): sequencing the most valuable type-strain genomes for metagenomic binning, comparative biology and taxonomic classification.</title>
        <authorList>
            <person name="Goeker M."/>
        </authorList>
    </citation>
    <scope>NUCLEOTIDE SEQUENCE [LARGE SCALE GENOMIC DNA]</scope>
    <source>
        <strain evidence="5 6">DSM 45615</strain>
    </source>
</reference>
<dbReference type="AlphaFoldDB" id="A0A840PJP2"/>
<dbReference type="RefSeq" id="WP_185055003.1">
    <property type="nucleotide sequence ID" value="NZ_BAABIX010000030.1"/>
</dbReference>
<comment type="caution">
    <text evidence="5">The sequence shown here is derived from an EMBL/GenBank/DDBJ whole genome shotgun (WGS) entry which is preliminary data.</text>
</comment>
<evidence type="ECO:0000256" key="2">
    <source>
        <dbReference type="ARBA" id="ARBA00022704"/>
    </source>
</evidence>
<dbReference type="Pfam" id="PF09394">
    <property type="entry name" value="Inhibitor_I42"/>
    <property type="match status" value="1"/>
</dbReference>
<feature type="chain" id="PRO_5039489077" evidence="3">
    <location>
        <begin position="25"/>
        <end position="131"/>
    </location>
</feature>
<protein>
    <submittedName>
        <fullName evidence="5">Putative secreted protein</fullName>
    </submittedName>
</protein>
<dbReference type="PROSITE" id="PS51257">
    <property type="entry name" value="PROKAR_LIPOPROTEIN"/>
    <property type="match status" value="1"/>
</dbReference>
<evidence type="ECO:0000259" key="4">
    <source>
        <dbReference type="Pfam" id="PF09394"/>
    </source>
</evidence>
<dbReference type="EMBL" id="JACHGN010000021">
    <property type="protein sequence ID" value="MBB5138133.1"/>
    <property type="molecule type" value="Genomic_DNA"/>
</dbReference>